<dbReference type="PROSITE" id="PS00622">
    <property type="entry name" value="HTH_LUXR_1"/>
    <property type="match status" value="1"/>
</dbReference>
<evidence type="ECO:0000256" key="2">
    <source>
        <dbReference type="ARBA" id="ARBA00023125"/>
    </source>
</evidence>
<keyword evidence="4" id="KW-0175">Coiled coil</keyword>
<feature type="domain" description="HTH luxR-type" evidence="5">
    <location>
        <begin position="56"/>
        <end position="121"/>
    </location>
</feature>
<dbReference type="Proteomes" id="UP000006281">
    <property type="component" value="Chromosome"/>
</dbReference>
<dbReference type="GO" id="GO:0003677">
    <property type="term" value="F:DNA binding"/>
    <property type="evidence" value="ECO:0007669"/>
    <property type="project" value="UniProtKB-KW"/>
</dbReference>
<dbReference type="AlphaFoldDB" id="K0JZE3"/>
<feature type="coiled-coil region" evidence="4">
    <location>
        <begin position="16"/>
        <end position="43"/>
    </location>
</feature>
<keyword evidence="1" id="KW-0805">Transcription regulation</keyword>
<name>K0JZE3_SACES</name>
<dbReference type="HOGENOM" id="CLU_2036353_0_0_11"/>
<dbReference type="GO" id="GO:0006355">
    <property type="term" value="P:regulation of DNA-templated transcription"/>
    <property type="evidence" value="ECO:0007669"/>
    <property type="project" value="InterPro"/>
</dbReference>
<gene>
    <name evidence="6" type="ordered locus">BN6_33400</name>
</gene>
<dbReference type="CDD" id="cd06170">
    <property type="entry name" value="LuxR_C_like"/>
    <property type="match status" value="1"/>
</dbReference>
<proteinExistence type="predicted"/>
<dbReference type="eggNOG" id="COG2197">
    <property type="taxonomic scope" value="Bacteria"/>
</dbReference>
<dbReference type="Gene3D" id="1.10.10.10">
    <property type="entry name" value="Winged helix-like DNA-binding domain superfamily/Winged helix DNA-binding domain"/>
    <property type="match status" value="1"/>
</dbReference>
<dbReference type="InterPro" id="IPR000792">
    <property type="entry name" value="Tscrpt_reg_LuxR_C"/>
</dbReference>
<dbReference type="InterPro" id="IPR036388">
    <property type="entry name" value="WH-like_DNA-bd_sf"/>
</dbReference>
<keyword evidence="3" id="KW-0804">Transcription</keyword>
<accession>K0JZE3</accession>
<dbReference type="STRING" id="1179773.BN6_33400"/>
<dbReference type="PROSITE" id="PS50043">
    <property type="entry name" value="HTH_LUXR_2"/>
    <property type="match status" value="1"/>
</dbReference>
<organism evidence="6 7">
    <name type="scientific">Saccharothrix espanaensis (strain ATCC 51144 / DSM 44229 / JCM 9112 / NBRC 15066 / NRRL 15764)</name>
    <dbReference type="NCBI Taxonomy" id="1179773"/>
    <lineage>
        <taxon>Bacteria</taxon>
        <taxon>Bacillati</taxon>
        <taxon>Actinomycetota</taxon>
        <taxon>Actinomycetes</taxon>
        <taxon>Pseudonocardiales</taxon>
        <taxon>Pseudonocardiaceae</taxon>
        <taxon>Saccharothrix</taxon>
    </lineage>
</organism>
<evidence type="ECO:0000313" key="6">
    <source>
        <dbReference type="EMBL" id="CCH30642.1"/>
    </source>
</evidence>
<dbReference type="SUPFAM" id="SSF46894">
    <property type="entry name" value="C-terminal effector domain of the bipartite response regulators"/>
    <property type="match status" value="1"/>
</dbReference>
<dbReference type="PATRIC" id="fig|1179773.3.peg.3343"/>
<evidence type="ECO:0000259" key="5">
    <source>
        <dbReference type="PROSITE" id="PS50043"/>
    </source>
</evidence>
<reference evidence="6 7" key="1">
    <citation type="journal article" date="2012" name="BMC Genomics">
        <title>Complete genome sequence of Saccharothrix espanaensis DSM 44229T and comparison to the other completely sequenced Pseudonocardiaceae.</title>
        <authorList>
            <person name="Strobel T."/>
            <person name="Al-Dilaimi A."/>
            <person name="Blom J."/>
            <person name="Gessner A."/>
            <person name="Kalinowski J."/>
            <person name="Luzhetska M."/>
            <person name="Puhler A."/>
            <person name="Szczepanowski R."/>
            <person name="Bechthold A."/>
            <person name="Ruckert C."/>
        </authorList>
    </citation>
    <scope>NUCLEOTIDE SEQUENCE [LARGE SCALE GENOMIC DNA]</scope>
    <source>
        <strain evidence="7">ATCC 51144 / DSM 44229 / JCM 9112 / NBRC 15066 / NRRL 15764</strain>
    </source>
</reference>
<evidence type="ECO:0000256" key="1">
    <source>
        <dbReference type="ARBA" id="ARBA00023015"/>
    </source>
</evidence>
<dbReference type="InterPro" id="IPR016032">
    <property type="entry name" value="Sig_transdc_resp-reg_C-effctor"/>
</dbReference>
<evidence type="ECO:0000256" key="4">
    <source>
        <dbReference type="SAM" id="Coils"/>
    </source>
</evidence>
<dbReference type="SMART" id="SM00421">
    <property type="entry name" value="HTH_LUXR"/>
    <property type="match status" value="1"/>
</dbReference>
<evidence type="ECO:0000256" key="3">
    <source>
        <dbReference type="ARBA" id="ARBA00023163"/>
    </source>
</evidence>
<dbReference type="Pfam" id="PF00196">
    <property type="entry name" value="GerE"/>
    <property type="match status" value="1"/>
</dbReference>
<keyword evidence="7" id="KW-1185">Reference proteome</keyword>
<dbReference type="PANTHER" id="PTHR44688">
    <property type="entry name" value="DNA-BINDING TRANSCRIPTIONAL ACTIVATOR DEVR_DOSR"/>
    <property type="match status" value="1"/>
</dbReference>
<dbReference type="EMBL" id="HE804045">
    <property type="protein sequence ID" value="CCH30642.1"/>
    <property type="molecule type" value="Genomic_DNA"/>
</dbReference>
<protein>
    <recommendedName>
        <fullName evidence="5">HTH luxR-type domain-containing protein</fullName>
    </recommendedName>
</protein>
<evidence type="ECO:0000313" key="7">
    <source>
        <dbReference type="Proteomes" id="UP000006281"/>
    </source>
</evidence>
<sequence>MSPNASEQDDESACDLVELLRQAHAHQRAAQQLIARAEELCRQGHAAARNPPPCPGGDVWDRFTERETEVAELLTQGMSNRIIARRLDISERTVKNHLNSIFQKLGVADRTQTVIALMRGT</sequence>
<dbReference type="PRINTS" id="PR00038">
    <property type="entry name" value="HTHLUXR"/>
</dbReference>
<keyword evidence="2" id="KW-0238">DNA-binding</keyword>
<dbReference type="KEGG" id="sesp:BN6_33400"/>
<dbReference type="PANTHER" id="PTHR44688:SF16">
    <property type="entry name" value="DNA-BINDING TRANSCRIPTIONAL ACTIVATOR DEVR_DOSR"/>
    <property type="match status" value="1"/>
</dbReference>